<dbReference type="PANTHER" id="PTHR31319:SF114">
    <property type="entry name" value="OS12G0262400 PROTEIN"/>
    <property type="match status" value="1"/>
</dbReference>
<evidence type="ECO:0000256" key="1">
    <source>
        <dbReference type="ARBA" id="ARBA00004123"/>
    </source>
</evidence>
<dbReference type="AlphaFoldDB" id="A0A9I9D3Z7"/>
<dbReference type="EnsemblPlants" id="MELO3C012623.2.1">
    <property type="protein sequence ID" value="MELO3C012623.2.1"/>
    <property type="gene ID" value="MELO3C012623.2"/>
</dbReference>
<reference evidence="5" key="1">
    <citation type="submission" date="2023-03" db="UniProtKB">
        <authorList>
            <consortium name="EnsemblPlants"/>
        </authorList>
    </citation>
    <scope>IDENTIFICATION</scope>
</reference>
<accession>A0A9I9D3Z7</accession>
<comment type="subcellular location">
    <subcellularLocation>
        <location evidence="1 3">Nucleus</location>
    </subcellularLocation>
</comment>
<dbReference type="GO" id="GO:0009909">
    <property type="term" value="P:regulation of flower development"/>
    <property type="evidence" value="ECO:0007669"/>
    <property type="project" value="InterPro"/>
</dbReference>
<dbReference type="Gramene" id="MELO3C012623.2.1">
    <property type="protein sequence ID" value="MELO3C012623.2.1"/>
    <property type="gene ID" value="MELO3C012623.2"/>
</dbReference>
<dbReference type="PROSITE" id="PS51017">
    <property type="entry name" value="CCT"/>
    <property type="match status" value="1"/>
</dbReference>
<evidence type="ECO:0000259" key="4">
    <source>
        <dbReference type="PROSITE" id="PS51017"/>
    </source>
</evidence>
<evidence type="ECO:0000256" key="3">
    <source>
        <dbReference type="PROSITE-ProRule" id="PRU00357"/>
    </source>
</evidence>
<dbReference type="GO" id="GO:0005634">
    <property type="term" value="C:nucleus"/>
    <property type="evidence" value="ECO:0007669"/>
    <property type="project" value="UniProtKB-SubCell"/>
</dbReference>
<protein>
    <recommendedName>
        <fullName evidence="4">CCT domain-containing protein</fullName>
    </recommendedName>
</protein>
<sequence length="338" mass="39392">PQHTHTHTHTHISSICAYIYIHDLKANIQSQKNQNQTLCLFYFSICSSHYPNNCMASIIPDQFYYDDHYTSSAAPPPTAASVGGPFWGDHDETADNLVPLLEDDNFGALHRRRRHHQPYTDHHNQYYPSSDIIDPATWSFPQQDMLPSFPSHSHQNNNNNARGSSCQDFNCHLGCQLPYHQLFYEFQDDCFGLVPEIKPSFYNNNPLPTHNGDNQSNQVSVAEDSNMKVGRYSEEVRKQRILRYLKKRNQRNFNKTIKYACRKTLADRRIRVRGRFARNNEAISDQEVNPTTMNNDTTIQKDTELLYNHHDFGVQMKRDEEEWLQEISSIMYLPYISS</sequence>
<dbReference type="InterPro" id="IPR045281">
    <property type="entry name" value="CONSTANS-like"/>
</dbReference>
<dbReference type="Pfam" id="PF06203">
    <property type="entry name" value="CCT"/>
    <property type="match status" value="1"/>
</dbReference>
<dbReference type="PANTHER" id="PTHR31319">
    <property type="entry name" value="ZINC FINGER PROTEIN CONSTANS-LIKE 4"/>
    <property type="match status" value="1"/>
</dbReference>
<organism evidence="5">
    <name type="scientific">Cucumis melo</name>
    <name type="common">Muskmelon</name>
    <dbReference type="NCBI Taxonomy" id="3656"/>
    <lineage>
        <taxon>Eukaryota</taxon>
        <taxon>Viridiplantae</taxon>
        <taxon>Streptophyta</taxon>
        <taxon>Embryophyta</taxon>
        <taxon>Tracheophyta</taxon>
        <taxon>Spermatophyta</taxon>
        <taxon>Magnoliopsida</taxon>
        <taxon>eudicotyledons</taxon>
        <taxon>Gunneridae</taxon>
        <taxon>Pentapetalae</taxon>
        <taxon>rosids</taxon>
        <taxon>fabids</taxon>
        <taxon>Cucurbitales</taxon>
        <taxon>Cucurbitaceae</taxon>
        <taxon>Benincaseae</taxon>
        <taxon>Cucumis</taxon>
    </lineage>
</organism>
<evidence type="ECO:0000256" key="2">
    <source>
        <dbReference type="ARBA" id="ARBA00023242"/>
    </source>
</evidence>
<keyword evidence="2 3" id="KW-0539">Nucleus</keyword>
<feature type="domain" description="CCT" evidence="4">
    <location>
        <begin position="237"/>
        <end position="279"/>
    </location>
</feature>
<proteinExistence type="predicted"/>
<evidence type="ECO:0000313" key="5">
    <source>
        <dbReference type="EnsemblPlants" id="MELO3C012623.2.1"/>
    </source>
</evidence>
<dbReference type="InterPro" id="IPR010402">
    <property type="entry name" value="CCT_domain"/>
</dbReference>
<name>A0A9I9D3Z7_CUCME</name>
<dbReference type="GO" id="GO:0003700">
    <property type="term" value="F:DNA-binding transcription factor activity"/>
    <property type="evidence" value="ECO:0007669"/>
    <property type="project" value="TreeGrafter"/>
</dbReference>